<sequence length="319" mass="34080">MSDPMTAAATTFLAALDPDQLDRAHAPFDAPDRRMFTYLPRSRPGVAMGELSGPQRSAALQLLATGLSAAGFVDARTIMDLETVLGAVERTAGVPTWERRQPGLYWVRVYGTPGAATWGWRVGGHHLAVTVTVAGGRVVGTPQFFGANPATIPDGFPGAGRRTLGTEHDLGRALVTALPPAERAVAVTSPEAPSDILTRDDPVADAGRIAPGLAYGDMPPAGRELLEHLIHQYLGRVTPAAAEPAWGDLAAAGLERVTFRWAGPVEPGHGHYYAVLGPTFLLEYDNTQHDANHIHSVWRDLRHDWGDDLLAAHHAAHHA</sequence>
<organism evidence="1 2">
    <name type="scientific">Jiangella alkaliphila</name>
    <dbReference type="NCBI Taxonomy" id="419479"/>
    <lineage>
        <taxon>Bacteria</taxon>
        <taxon>Bacillati</taxon>
        <taxon>Actinomycetota</taxon>
        <taxon>Actinomycetes</taxon>
        <taxon>Jiangellales</taxon>
        <taxon>Jiangellaceae</taxon>
        <taxon>Jiangella</taxon>
    </lineage>
</organism>
<dbReference type="InterPro" id="IPR021889">
    <property type="entry name" value="DUF3500"/>
</dbReference>
<evidence type="ECO:0000313" key="1">
    <source>
        <dbReference type="EMBL" id="SDU38061.1"/>
    </source>
</evidence>
<protein>
    <recommendedName>
        <fullName evidence="3">DUF3500 domain-containing protein</fullName>
    </recommendedName>
</protein>
<dbReference type="Pfam" id="PF12006">
    <property type="entry name" value="DUF3500"/>
    <property type="match status" value="1"/>
</dbReference>
<evidence type="ECO:0000313" key="2">
    <source>
        <dbReference type="Proteomes" id="UP000182977"/>
    </source>
</evidence>
<name>A0A1H2I1N6_9ACTN</name>
<dbReference type="PANTHER" id="PTHR37489">
    <property type="entry name" value="DUF3500 DOMAIN-CONTAINING PROTEIN"/>
    <property type="match status" value="1"/>
</dbReference>
<dbReference type="Proteomes" id="UP000182977">
    <property type="component" value="Chromosome I"/>
</dbReference>
<dbReference type="PANTHER" id="PTHR37489:SF1">
    <property type="entry name" value="DUF3500 DOMAIN-CONTAINING PROTEIN"/>
    <property type="match status" value="1"/>
</dbReference>
<evidence type="ECO:0008006" key="3">
    <source>
        <dbReference type="Google" id="ProtNLM"/>
    </source>
</evidence>
<accession>A0A1H2I1N6</accession>
<proteinExistence type="predicted"/>
<dbReference type="OrthoDB" id="581140at2"/>
<reference evidence="2" key="1">
    <citation type="submission" date="2016-10" db="EMBL/GenBank/DDBJ databases">
        <authorList>
            <person name="Varghese N."/>
            <person name="Submissions S."/>
        </authorList>
    </citation>
    <scope>NUCLEOTIDE SEQUENCE [LARGE SCALE GENOMIC DNA]</scope>
    <source>
        <strain evidence="2">DSM 45079</strain>
    </source>
</reference>
<dbReference type="STRING" id="419479.SAMN04488563_1383"/>
<dbReference type="AlphaFoldDB" id="A0A1H2I1N6"/>
<dbReference type="EMBL" id="LT629791">
    <property type="protein sequence ID" value="SDU38061.1"/>
    <property type="molecule type" value="Genomic_DNA"/>
</dbReference>
<dbReference type="RefSeq" id="WP_046767778.1">
    <property type="nucleotide sequence ID" value="NZ_KQ061223.1"/>
</dbReference>
<gene>
    <name evidence="1" type="ORF">SAMN04488563_1383</name>
</gene>
<keyword evidence="2" id="KW-1185">Reference proteome</keyword>